<dbReference type="PANTHER" id="PTHR34512">
    <property type="entry name" value="CELL SURFACE PROTEIN"/>
    <property type="match status" value="1"/>
</dbReference>
<reference evidence="2 3" key="1">
    <citation type="submission" date="2019-02" db="EMBL/GenBank/DDBJ databases">
        <title>Deep-cultivation of Planctomycetes and their phenomic and genomic characterization uncovers novel biology.</title>
        <authorList>
            <person name="Wiegand S."/>
            <person name="Jogler M."/>
            <person name="Boedeker C."/>
            <person name="Pinto D."/>
            <person name="Vollmers J."/>
            <person name="Rivas-Marin E."/>
            <person name="Kohn T."/>
            <person name="Peeters S.H."/>
            <person name="Heuer A."/>
            <person name="Rast P."/>
            <person name="Oberbeckmann S."/>
            <person name="Bunk B."/>
            <person name="Jeske O."/>
            <person name="Meyerdierks A."/>
            <person name="Storesund J.E."/>
            <person name="Kallscheuer N."/>
            <person name="Luecker S."/>
            <person name="Lage O.M."/>
            <person name="Pohl T."/>
            <person name="Merkel B.J."/>
            <person name="Hornburger P."/>
            <person name="Mueller R.-W."/>
            <person name="Bruemmer F."/>
            <person name="Labrenz M."/>
            <person name="Spormann A.M."/>
            <person name="Op Den Camp H."/>
            <person name="Overmann J."/>
            <person name="Amann R."/>
            <person name="Jetten M.S.M."/>
            <person name="Mascher T."/>
            <person name="Medema M.H."/>
            <person name="Devos D.P."/>
            <person name="Kaster A.-K."/>
            <person name="Ovreas L."/>
            <person name="Rohde M."/>
            <person name="Galperin M.Y."/>
            <person name="Jogler C."/>
        </authorList>
    </citation>
    <scope>NUCLEOTIDE SEQUENCE [LARGE SCALE GENOMIC DNA]</scope>
    <source>
        <strain evidence="2 3">Pla100</strain>
    </source>
</reference>
<feature type="domain" description="Pyrrolo-quinoline quinone repeat" evidence="1">
    <location>
        <begin position="62"/>
        <end position="117"/>
    </location>
</feature>
<dbReference type="Gene3D" id="2.130.10.10">
    <property type="entry name" value="YVTN repeat-like/Quinoprotein amine dehydrogenase"/>
    <property type="match status" value="2"/>
</dbReference>
<dbReference type="Pfam" id="PF13360">
    <property type="entry name" value="PQQ_2"/>
    <property type="match status" value="4"/>
</dbReference>
<dbReference type="InterPro" id="IPR018391">
    <property type="entry name" value="PQQ_b-propeller_rpt"/>
</dbReference>
<dbReference type="EMBL" id="SJPM01000001">
    <property type="protein sequence ID" value="TWU03574.1"/>
    <property type="molecule type" value="Genomic_DNA"/>
</dbReference>
<dbReference type="AlphaFoldDB" id="A0A5C6AZN1"/>
<dbReference type="RefSeq" id="WP_231602592.1">
    <property type="nucleotide sequence ID" value="NZ_SJPM01000001.1"/>
</dbReference>
<keyword evidence="3" id="KW-1185">Reference proteome</keyword>
<dbReference type="Gene3D" id="2.40.128.630">
    <property type="match status" value="1"/>
</dbReference>
<feature type="domain" description="Pyrrolo-quinoline quinone repeat" evidence="1">
    <location>
        <begin position="337"/>
        <end position="429"/>
    </location>
</feature>
<evidence type="ECO:0000259" key="1">
    <source>
        <dbReference type="Pfam" id="PF13360"/>
    </source>
</evidence>
<dbReference type="InterPro" id="IPR015943">
    <property type="entry name" value="WD40/YVTN_repeat-like_dom_sf"/>
</dbReference>
<gene>
    <name evidence="2" type="primary">bamB_1</name>
    <name evidence="2" type="ORF">Pla100_05010</name>
</gene>
<comment type="caution">
    <text evidence="2">The sequence shown here is derived from an EMBL/GenBank/DDBJ whole genome shotgun (WGS) entry which is preliminary data.</text>
</comment>
<evidence type="ECO:0000313" key="2">
    <source>
        <dbReference type="EMBL" id="TWU03574.1"/>
    </source>
</evidence>
<dbReference type="Proteomes" id="UP000316213">
    <property type="component" value="Unassembled WGS sequence"/>
</dbReference>
<name>A0A5C6AZN1_9BACT</name>
<accession>A0A5C6AZN1</accession>
<dbReference type="InterPro" id="IPR002372">
    <property type="entry name" value="PQQ_rpt_dom"/>
</dbReference>
<proteinExistence type="predicted"/>
<organism evidence="2 3">
    <name type="scientific">Neorhodopirellula pilleata</name>
    <dbReference type="NCBI Taxonomy" id="2714738"/>
    <lineage>
        <taxon>Bacteria</taxon>
        <taxon>Pseudomonadati</taxon>
        <taxon>Planctomycetota</taxon>
        <taxon>Planctomycetia</taxon>
        <taxon>Pirellulales</taxon>
        <taxon>Pirellulaceae</taxon>
        <taxon>Neorhodopirellula</taxon>
    </lineage>
</organism>
<dbReference type="InterPro" id="IPR011047">
    <property type="entry name" value="Quinoprotein_ADH-like_sf"/>
</dbReference>
<evidence type="ECO:0000313" key="3">
    <source>
        <dbReference type="Proteomes" id="UP000316213"/>
    </source>
</evidence>
<dbReference type="SMART" id="SM00564">
    <property type="entry name" value="PQQ"/>
    <property type="match status" value="6"/>
</dbReference>
<feature type="domain" description="Pyrrolo-quinoline quinone repeat" evidence="1">
    <location>
        <begin position="227"/>
        <end position="335"/>
    </location>
</feature>
<feature type="domain" description="Pyrrolo-quinoline quinone repeat" evidence="1">
    <location>
        <begin position="156"/>
        <end position="196"/>
    </location>
</feature>
<dbReference type="SUPFAM" id="SSF50998">
    <property type="entry name" value="Quinoprotein alcohol dehydrogenase-like"/>
    <property type="match status" value="2"/>
</dbReference>
<sequence length="441" mass="47428">MLLAPRSSLDSLGLLLPLMFLLVLAMDASPSRAESTPTWTTARGNAGATGAVDGRLPDDLVVIWERQLAEAIETTPVSDGQRVYVTDVMGGIEALNLTDGGSVWRKDLDTGFVAAPAIFMPADYATAQNLRSEPLPTIQAETAQAETGQAAPNDQPSFDQPILVVGDVEGNVYAFRAVDGELLWKQTTDGEINGSPSFFRLESKTDDSDADGNSKRIEIRVLQTSQDGSLYCFDLATGTLAWKYETGDQIRCAVSIGDGKTYLGGCDAGLHVVNLATGKAAREPLPLEGPTGSTPAISGNEVFVPIMDGILYSFDPESGSVRWQYEDPDRPQDYRGSVAIGPDRVVIASRNKHVEAIERSTGKMLWRTTLRRRADASPLIVGDDVWIASTDGQLLRLGLSDGSQRWSYEIKGGFYAAPAILGDRLVIADDEGVVRCFGPKP</sequence>
<dbReference type="PANTHER" id="PTHR34512:SF30">
    <property type="entry name" value="OUTER MEMBRANE PROTEIN ASSEMBLY FACTOR BAMB"/>
    <property type="match status" value="1"/>
</dbReference>
<protein>
    <submittedName>
        <fullName evidence="2">Outer membrane protein assembly factor BamB</fullName>
    </submittedName>
</protein>